<accession>A0A8H7R6Q9</accession>
<comment type="caution">
    <text evidence="5">The sequence shown here is derived from an EMBL/GenBank/DDBJ whole genome shotgun (WGS) entry which is preliminary data.</text>
</comment>
<dbReference type="PROSITE" id="PS50174">
    <property type="entry name" value="G_PATCH"/>
    <property type="match status" value="1"/>
</dbReference>
<evidence type="ECO:0000256" key="2">
    <source>
        <dbReference type="SAM" id="Coils"/>
    </source>
</evidence>
<gene>
    <name evidence="5" type="ORF">INT47_011634</name>
</gene>
<feature type="region of interest" description="Disordered" evidence="3">
    <location>
        <begin position="176"/>
        <end position="223"/>
    </location>
</feature>
<dbReference type="Pfam" id="PF07842">
    <property type="entry name" value="GCFC"/>
    <property type="match status" value="1"/>
</dbReference>
<feature type="region of interest" description="Disordered" evidence="3">
    <location>
        <begin position="1"/>
        <end position="124"/>
    </location>
</feature>
<dbReference type="InterPro" id="IPR022783">
    <property type="entry name" value="GCFC_dom"/>
</dbReference>
<dbReference type="Proteomes" id="UP000603453">
    <property type="component" value="Unassembled WGS sequence"/>
</dbReference>
<evidence type="ECO:0000259" key="4">
    <source>
        <dbReference type="PROSITE" id="PS50174"/>
    </source>
</evidence>
<dbReference type="PANTHER" id="PTHR23329">
    <property type="entry name" value="TUFTELIN-INTERACTING PROTEIN 11-RELATED"/>
    <property type="match status" value="1"/>
</dbReference>
<protein>
    <recommendedName>
        <fullName evidence="4">G-patch domain-containing protein</fullName>
    </recommendedName>
</protein>
<evidence type="ECO:0000256" key="1">
    <source>
        <dbReference type="ARBA" id="ARBA00010900"/>
    </source>
</evidence>
<dbReference type="EMBL" id="JAEPRD010000046">
    <property type="protein sequence ID" value="KAG2204151.1"/>
    <property type="molecule type" value="Genomic_DNA"/>
</dbReference>
<comment type="similarity">
    <text evidence="1">Belongs to the TFP11/STIP family.</text>
</comment>
<feature type="compositionally biased region" description="Basic and acidic residues" evidence="3">
    <location>
        <begin position="176"/>
        <end position="186"/>
    </location>
</feature>
<dbReference type="AlphaFoldDB" id="A0A8H7R6Q9"/>
<dbReference type="InterPro" id="IPR045211">
    <property type="entry name" value="TFP11/STIP/Ntr1"/>
</dbReference>
<proteinExistence type="inferred from homology"/>
<keyword evidence="2" id="KW-0175">Coiled coil</keyword>
<dbReference type="InterPro" id="IPR000467">
    <property type="entry name" value="G_patch_dom"/>
</dbReference>
<evidence type="ECO:0000313" key="6">
    <source>
        <dbReference type="Proteomes" id="UP000603453"/>
    </source>
</evidence>
<organism evidence="5 6">
    <name type="scientific">Mucor saturninus</name>
    <dbReference type="NCBI Taxonomy" id="64648"/>
    <lineage>
        <taxon>Eukaryota</taxon>
        <taxon>Fungi</taxon>
        <taxon>Fungi incertae sedis</taxon>
        <taxon>Mucoromycota</taxon>
        <taxon>Mucoromycotina</taxon>
        <taxon>Mucoromycetes</taxon>
        <taxon>Mucorales</taxon>
        <taxon>Mucorineae</taxon>
        <taxon>Mucoraceae</taxon>
        <taxon>Mucor</taxon>
    </lineage>
</organism>
<feature type="non-terminal residue" evidence="5">
    <location>
        <position position="1"/>
    </location>
</feature>
<evidence type="ECO:0000256" key="3">
    <source>
        <dbReference type="SAM" id="MobiDB-lite"/>
    </source>
</evidence>
<dbReference type="SMART" id="SM00443">
    <property type="entry name" value="G_patch"/>
    <property type="match status" value="1"/>
</dbReference>
<feature type="coiled-coil region" evidence="2">
    <location>
        <begin position="300"/>
        <end position="351"/>
    </location>
</feature>
<dbReference type="OrthoDB" id="4822at2759"/>
<name>A0A8H7R6Q9_9FUNG</name>
<feature type="compositionally biased region" description="Basic residues" evidence="3">
    <location>
        <begin position="214"/>
        <end position="223"/>
    </location>
</feature>
<dbReference type="GO" id="GO:0000390">
    <property type="term" value="P:spliceosomal complex disassembly"/>
    <property type="evidence" value="ECO:0007669"/>
    <property type="project" value="InterPro"/>
</dbReference>
<sequence>MGRRKDYMDDGDDSSDEESGRINFDITEDDLEAEMAGFAGLGQRKRHHRNDDESSDEDDMPQRGGLGMSGLGPSFQPATPQKKETPTTPIPTEETQPKSRLKKPASAAAPPPGPGFGKFNAHSKGFGQKMLEKMGWKGKGLGADGAGIVNPVETKLRPARMGLSFRGFDERTEQAKYEDKLRKGEISSEEEVEETPKRRNAWKKTKEPAMTTSHNRKSRKPKTVYKTAAEIIADTEKDGIPSTQEHQQQKIIDMTGPTIREISMADIKRTDSPTLMEVTTRLPELRHNLRLIVDLARHDLENLSREKKSTAFRMQSMQDELSTIKQFLDKEQAQLRRLEELKEIARQLEKSSQVGLATGAFQKGDITALFGEQFDLLERDFSTDIKELEIDTLVISVWAPVWKYSSMTWQVLQDPTWGLHDVKRWKRLLTTNETEETASWSSRSKAQVKLVCTPFETMMNTIWLSKVRSAINNGWDIYEPDPMIQLMEEWEPVLPRFIYENIIQQLILPKIHRAVTDWNPRTDPIMIHTWVHPWFPTLRAWRLSELFTTIRHKLSVVLRQWHPSDESALHIISPWKDVWTPDQFEGFVLKSILPKLTLVLRNEFEVNPRDQQHMEVMMWCLAWKDLISETVFGQLLQHEFFTKWHAVLDQWLHLDIEQVNYDEISQWYRWWRQFFDSYGFDTNKIVMQEFRKALEMMNKAIGGGDE</sequence>
<dbReference type="GO" id="GO:0071008">
    <property type="term" value="C:U2-type post-mRNA release spliceosomal complex"/>
    <property type="evidence" value="ECO:0007669"/>
    <property type="project" value="TreeGrafter"/>
</dbReference>
<keyword evidence="6" id="KW-1185">Reference proteome</keyword>
<dbReference type="GO" id="GO:0003676">
    <property type="term" value="F:nucleic acid binding"/>
    <property type="evidence" value="ECO:0007669"/>
    <property type="project" value="InterPro"/>
</dbReference>
<feature type="compositionally biased region" description="Low complexity" evidence="3">
    <location>
        <begin position="76"/>
        <end position="94"/>
    </location>
</feature>
<dbReference type="PANTHER" id="PTHR23329:SF1">
    <property type="entry name" value="TUFTELIN-INTERACTING PROTEIN 11"/>
    <property type="match status" value="1"/>
</dbReference>
<evidence type="ECO:0000313" key="5">
    <source>
        <dbReference type="EMBL" id="KAG2204151.1"/>
    </source>
</evidence>
<reference evidence="5" key="1">
    <citation type="submission" date="2020-12" db="EMBL/GenBank/DDBJ databases">
        <title>Metabolic potential, ecology and presence of endohyphal bacteria is reflected in genomic diversity of Mucoromycotina.</title>
        <authorList>
            <person name="Muszewska A."/>
            <person name="Okrasinska A."/>
            <person name="Steczkiewicz K."/>
            <person name="Drgas O."/>
            <person name="Orlowska M."/>
            <person name="Perlinska-Lenart U."/>
            <person name="Aleksandrzak-Piekarczyk T."/>
            <person name="Szatraj K."/>
            <person name="Zielenkiewicz U."/>
            <person name="Pilsyk S."/>
            <person name="Malc E."/>
            <person name="Mieczkowski P."/>
            <person name="Kruszewska J.S."/>
            <person name="Biernat P."/>
            <person name="Pawlowska J."/>
        </authorList>
    </citation>
    <scope>NUCLEOTIDE SEQUENCE</scope>
    <source>
        <strain evidence="5">WA0000017839</strain>
    </source>
</reference>
<dbReference type="Pfam" id="PF01585">
    <property type="entry name" value="G-patch"/>
    <property type="match status" value="1"/>
</dbReference>
<feature type="domain" description="G-patch" evidence="4">
    <location>
        <begin position="123"/>
        <end position="168"/>
    </location>
</feature>